<dbReference type="SUPFAM" id="SSF53901">
    <property type="entry name" value="Thiolase-like"/>
    <property type="match status" value="1"/>
</dbReference>
<dbReference type="PANTHER" id="PTHR42870:SF1">
    <property type="entry name" value="NON-SPECIFIC LIPID-TRANSFER PROTEIN-LIKE 2"/>
    <property type="match status" value="1"/>
</dbReference>
<dbReference type="PANTHER" id="PTHR42870">
    <property type="entry name" value="ACETYL-COA C-ACETYLTRANSFERASE"/>
    <property type="match status" value="1"/>
</dbReference>
<sequence>MEFTDMQGICVGGSAHVTLLGRGMLGNVLVNTLGATGMDVITIHGGCAGSAVVYHTAFLEVASGRKDIVLAVGADKVPRGLTGYRWTMGTPDLNTDRQYLKMKATGMNNPACWAMMCRRRMIEYGTTEEHLAKVAVKAHKNGALNPYARYKKVFTIEEILASTMIADPLRVLELCAFSHGAGAAIFCSVEKAKQLTTKPVFVAATAMSSEEYGEPLLETVSLSMAVNPSARHASCRAGSVWEAYEEAGIGPE</sequence>
<dbReference type="InterPro" id="IPR016039">
    <property type="entry name" value="Thiolase-like"/>
</dbReference>
<feature type="non-terminal residue" evidence="2">
    <location>
        <position position="252"/>
    </location>
</feature>
<organism evidence="2">
    <name type="scientific">marine sediment metagenome</name>
    <dbReference type="NCBI Taxonomy" id="412755"/>
    <lineage>
        <taxon>unclassified sequences</taxon>
        <taxon>metagenomes</taxon>
        <taxon>ecological metagenomes</taxon>
    </lineage>
</organism>
<comment type="caution">
    <text evidence="2">The sequence shown here is derived from an EMBL/GenBank/DDBJ whole genome shotgun (WGS) entry which is preliminary data.</text>
</comment>
<evidence type="ECO:0000313" key="2">
    <source>
        <dbReference type="EMBL" id="GAH89082.1"/>
    </source>
</evidence>
<evidence type="ECO:0000259" key="1">
    <source>
        <dbReference type="Pfam" id="PF00108"/>
    </source>
</evidence>
<dbReference type="GO" id="GO:0016747">
    <property type="term" value="F:acyltransferase activity, transferring groups other than amino-acyl groups"/>
    <property type="evidence" value="ECO:0007669"/>
    <property type="project" value="InterPro"/>
</dbReference>
<dbReference type="Pfam" id="PF00108">
    <property type="entry name" value="Thiolase_N"/>
    <property type="match status" value="1"/>
</dbReference>
<accession>X1J537</accession>
<dbReference type="Gene3D" id="3.40.47.10">
    <property type="match status" value="1"/>
</dbReference>
<dbReference type="InterPro" id="IPR020616">
    <property type="entry name" value="Thiolase_N"/>
</dbReference>
<protein>
    <recommendedName>
        <fullName evidence="1">Thiolase N-terminal domain-containing protein</fullName>
    </recommendedName>
</protein>
<feature type="domain" description="Thiolase N-terminal" evidence="1">
    <location>
        <begin position="38"/>
        <end position="187"/>
    </location>
</feature>
<dbReference type="EMBL" id="BARU01036296">
    <property type="protein sequence ID" value="GAH89082.1"/>
    <property type="molecule type" value="Genomic_DNA"/>
</dbReference>
<name>X1J537_9ZZZZ</name>
<proteinExistence type="predicted"/>
<reference evidence="2" key="1">
    <citation type="journal article" date="2014" name="Front. Microbiol.">
        <title>High frequency of phylogenetically diverse reductive dehalogenase-homologous genes in deep subseafloor sedimentary metagenomes.</title>
        <authorList>
            <person name="Kawai M."/>
            <person name="Futagami T."/>
            <person name="Toyoda A."/>
            <person name="Takaki Y."/>
            <person name="Nishi S."/>
            <person name="Hori S."/>
            <person name="Arai W."/>
            <person name="Tsubouchi T."/>
            <person name="Morono Y."/>
            <person name="Uchiyama I."/>
            <person name="Ito T."/>
            <person name="Fujiyama A."/>
            <person name="Inagaki F."/>
            <person name="Takami H."/>
        </authorList>
    </citation>
    <scope>NUCLEOTIDE SEQUENCE</scope>
    <source>
        <strain evidence="2">Expedition CK06-06</strain>
    </source>
</reference>
<dbReference type="AlphaFoldDB" id="X1J537"/>
<gene>
    <name evidence="2" type="ORF">S03H2_56704</name>
</gene>
<dbReference type="CDD" id="cd00829">
    <property type="entry name" value="SCP-x_thiolase"/>
    <property type="match status" value="1"/>
</dbReference>